<evidence type="ECO:0000313" key="3">
    <source>
        <dbReference type="EMBL" id="MXY94585.1"/>
    </source>
</evidence>
<protein>
    <recommendedName>
        <fullName evidence="4">DUF1795 domain-containing protein</fullName>
    </recommendedName>
</protein>
<feature type="signal peptide" evidence="2">
    <location>
        <begin position="1"/>
        <end position="26"/>
    </location>
</feature>
<dbReference type="EMBL" id="VXRG01000117">
    <property type="protein sequence ID" value="MXY94585.1"/>
    <property type="molecule type" value="Genomic_DNA"/>
</dbReference>
<proteinExistence type="predicted"/>
<sequence>MYRAHLLAITAAIVISLTLAPGLSSAQELSPPAQTEPSTALPPAETWLTRVPASVANPANSSFPASAPAAAIPPGWKEIVDEPLGYSLAVPSNWLTFDLQAGGLDRITHLLGGRAASLQLRQYLATPAGENLGFLAVEPDPGELFARPPFPTFLNVSVTQLPAGLTDDRWAAMVEESIAALGEVRIEAAELGTLNALPAVRAAAAYQLGGKGSGLTAYLDITTVRVGQTAYTLTIATRLSNALAKRPLIDQIVYSFRPVLPEQRAAGDPAQNPKADEAGAMTGSSASVPAANVPSFWISIVDGRLGYSFAVPGHWFTFDLQGATLEQMTSLLGSETAVRQLRAILDSPAGEKLGIFSVDPHPGTLYTVPTVPTFLVVTTAPLPDEVSDREWIALAENSISALGDTQLSTIELGTHKNLPVIRAVSAIRLGDQPNRLTAHLDITILRANQTAYVLTIVAHPDSVSSNQPVIEQIIDSFQVK</sequence>
<feature type="chain" id="PRO_5025476468" description="DUF1795 domain-containing protein" evidence="2">
    <location>
        <begin position="27"/>
        <end position="480"/>
    </location>
</feature>
<reference evidence="3" key="1">
    <citation type="submission" date="2019-09" db="EMBL/GenBank/DDBJ databases">
        <title>Characterisation of the sponge microbiome using genome-centric metagenomics.</title>
        <authorList>
            <person name="Engelberts J.P."/>
            <person name="Robbins S.J."/>
            <person name="De Goeij J.M."/>
            <person name="Aranda M."/>
            <person name="Bell S.C."/>
            <person name="Webster N.S."/>
        </authorList>
    </citation>
    <scope>NUCLEOTIDE SEQUENCE</scope>
    <source>
        <strain evidence="3">SB0664_bin_27</strain>
    </source>
</reference>
<dbReference type="AlphaFoldDB" id="A0A6B0YWP7"/>
<comment type="caution">
    <text evidence="3">The sequence shown here is derived from an EMBL/GenBank/DDBJ whole genome shotgun (WGS) entry which is preliminary data.</text>
</comment>
<feature type="region of interest" description="Disordered" evidence="1">
    <location>
        <begin position="264"/>
        <end position="283"/>
    </location>
</feature>
<evidence type="ECO:0000256" key="1">
    <source>
        <dbReference type="SAM" id="MobiDB-lite"/>
    </source>
</evidence>
<accession>A0A6B0YWP7</accession>
<evidence type="ECO:0000256" key="2">
    <source>
        <dbReference type="SAM" id="SignalP"/>
    </source>
</evidence>
<keyword evidence="2" id="KW-0732">Signal</keyword>
<evidence type="ECO:0008006" key="4">
    <source>
        <dbReference type="Google" id="ProtNLM"/>
    </source>
</evidence>
<organism evidence="3">
    <name type="scientific">Caldilineaceae bacterium SB0664_bin_27</name>
    <dbReference type="NCBI Taxonomy" id="2605260"/>
    <lineage>
        <taxon>Bacteria</taxon>
        <taxon>Bacillati</taxon>
        <taxon>Chloroflexota</taxon>
        <taxon>Caldilineae</taxon>
        <taxon>Caldilineales</taxon>
        <taxon>Caldilineaceae</taxon>
    </lineage>
</organism>
<gene>
    <name evidence="3" type="ORF">F4Y42_14180</name>
</gene>
<name>A0A6B0YWP7_9CHLR</name>